<keyword evidence="3" id="KW-0804">Transcription</keyword>
<organism evidence="5 6">
    <name type="scientific">Labrys wisconsinensis</name>
    <dbReference type="NCBI Taxonomy" id="425677"/>
    <lineage>
        <taxon>Bacteria</taxon>
        <taxon>Pseudomonadati</taxon>
        <taxon>Pseudomonadota</taxon>
        <taxon>Alphaproteobacteria</taxon>
        <taxon>Hyphomicrobiales</taxon>
        <taxon>Xanthobacteraceae</taxon>
        <taxon>Labrys</taxon>
    </lineage>
</organism>
<accession>A0ABU0JKY2</accession>
<dbReference type="PRINTS" id="PR00032">
    <property type="entry name" value="HTHARAC"/>
</dbReference>
<dbReference type="PROSITE" id="PS01124">
    <property type="entry name" value="HTH_ARAC_FAMILY_2"/>
    <property type="match status" value="1"/>
</dbReference>
<dbReference type="InterPro" id="IPR029442">
    <property type="entry name" value="GyrI-like"/>
</dbReference>
<name>A0ABU0JKY2_9HYPH</name>
<dbReference type="EMBL" id="JAUSVX010000028">
    <property type="protein sequence ID" value="MDQ0474950.1"/>
    <property type="molecule type" value="Genomic_DNA"/>
</dbReference>
<dbReference type="Proteomes" id="UP001242480">
    <property type="component" value="Unassembled WGS sequence"/>
</dbReference>
<dbReference type="Gene3D" id="3.20.80.10">
    <property type="entry name" value="Regulatory factor, effector binding domain"/>
    <property type="match status" value="1"/>
</dbReference>
<dbReference type="Pfam" id="PF12833">
    <property type="entry name" value="HTH_18"/>
    <property type="match status" value="1"/>
</dbReference>
<keyword evidence="2" id="KW-0238">DNA-binding</keyword>
<dbReference type="SMART" id="SM00871">
    <property type="entry name" value="AraC_E_bind"/>
    <property type="match status" value="1"/>
</dbReference>
<dbReference type="InterPro" id="IPR018060">
    <property type="entry name" value="HTH_AraC"/>
</dbReference>
<feature type="domain" description="HTH araC/xylS-type" evidence="4">
    <location>
        <begin position="11"/>
        <end position="112"/>
    </location>
</feature>
<dbReference type="Gene3D" id="1.10.10.60">
    <property type="entry name" value="Homeodomain-like"/>
    <property type="match status" value="2"/>
</dbReference>
<dbReference type="SUPFAM" id="SSF55136">
    <property type="entry name" value="Probable bacterial effector-binding domain"/>
    <property type="match status" value="1"/>
</dbReference>
<evidence type="ECO:0000256" key="2">
    <source>
        <dbReference type="ARBA" id="ARBA00023125"/>
    </source>
</evidence>
<reference evidence="5 6" key="1">
    <citation type="submission" date="2023-07" db="EMBL/GenBank/DDBJ databases">
        <title>Genomic Encyclopedia of Type Strains, Phase IV (KMG-IV): sequencing the most valuable type-strain genomes for metagenomic binning, comparative biology and taxonomic classification.</title>
        <authorList>
            <person name="Goeker M."/>
        </authorList>
    </citation>
    <scope>NUCLEOTIDE SEQUENCE [LARGE SCALE GENOMIC DNA]</scope>
    <source>
        <strain evidence="5 6">DSM 19619</strain>
    </source>
</reference>
<protein>
    <submittedName>
        <fullName evidence="5">AraC family transcriptional regulator</fullName>
    </submittedName>
</protein>
<evidence type="ECO:0000313" key="5">
    <source>
        <dbReference type="EMBL" id="MDQ0474950.1"/>
    </source>
</evidence>
<evidence type="ECO:0000256" key="1">
    <source>
        <dbReference type="ARBA" id="ARBA00023015"/>
    </source>
</evidence>
<dbReference type="InterPro" id="IPR050908">
    <property type="entry name" value="SmbC-like"/>
</dbReference>
<sequence length="291" mass="31416">MKPSTEESYNGRIARVIEAILADPGAEHSVESLASVAHLSPFHFHRIYRALTGERVAETIQRLRLARAALQLRDAADSVTAIALGVGYDSPQAFARAFRGFAGISPSEFRTRQFDLAKPPGGSAPGADGTRTIDGGDVELVELPPKQALCLRHRGPIASISLTYRRLCVALGLDRASPREQIGICIGDPEEPESFGYFAGIVPATPTAPAGDLEAVAIAGGLYASYRLVGPWSLIAPTFQSLFGGWLPQSGYDPDNRPALELYRDRSRPGARQDCVTDLLIPIRRRRRGEG</sequence>
<dbReference type="InterPro" id="IPR010499">
    <property type="entry name" value="AraC_E-bd"/>
</dbReference>
<dbReference type="RefSeq" id="WP_307285444.1">
    <property type="nucleotide sequence ID" value="NZ_JAUSVX010000028.1"/>
</dbReference>
<keyword evidence="6" id="KW-1185">Reference proteome</keyword>
<proteinExistence type="predicted"/>
<gene>
    <name evidence="5" type="ORF">QO011_007992</name>
</gene>
<dbReference type="InterPro" id="IPR020449">
    <property type="entry name" value="Tscrpt_reg_AraC-type_HTH"/>
</dbReference>
<dbReference type="PANTHER" id="PTHR40055">
    <property type="entry name" value="TRANSCRIPTIONAL REGULATOR YGIV-RELATED"/>
    <property type="match status" value="1"/>
</dbReference>
<dbReference type="SMART" id="SM00342">
    <property type="entry name" value="HTH_ARAC"/>
    <property type="match status" value="1"/>
</dbReference>
<dbReference type="InterPro" id="IPR011256">
    <property type="entry name" value="Reg_factor_effector_dom_sf"/>
</dbReference>
<keyword evidence="1" id="KW-0805">Transcription regulation</keyword>
<dbReference type="SUPFAM" id="SSF46689">
    <property type="entry name" value="Homeodomain-like"/>
    <property type="match status" value="2"/>
</dbReference>
<dbReference type="PANTHER" id="PTHR40055:SF1">
    <property type="entry name" value="TRANSCRIPTIONAL REGULATOR YGIV-RELATED"/>
    <property type="match status" value="1"/>
</dbReference>
<evidence type="ECO:0000256" key="3">
    <source>
        <dbReference type="ARBA" id="ARBA00023163"/>
    </source>
</evidence>
<dbReference type="Pfam" id="PF06445">
    <property type="entry name" value="GyrI-like"/>
    <property type="match status" value="1"/>
</dbReference>
<evidence type="ECO:0000259" key="4">
    <source>
        <dbReference type="PROSITE" id="PS01124"/>
    </source>
</evidence>
<evidence type="ECO:0000313" key="6">
    <source>
        <dbReference type="Proteomes" id="UP001242480"/>
    </source>
</evidence>
<dbReference type="InterPro" id="IPR009057">
    <property type="entry name" value="Homeodomain-like_sf"/>
</dbReference>
<comment type="caution">
    <text evidence="5">The sequence shown here is derived from an EMBL/GenBank/DDBJ whole genome shotgun (WGS) entry which is preliminary data.</text>
</comment>